<dbReference type="AlphaFoldDB" id="A0A8J2JW94"/>
<comment type="caution">
    <text evidence="1">The sequence shown here is derived from an EMBL/GenBank/DDBJ whole genome shotgun (WGS) entry which is preliminary data.</text>
</comment>
<feature type="non-terminal residue" evidence="1">
    <location>
        <position position="1"/>
    </location>
</feature>
<keyword evidence="2" id="KW-1185">Reference proteome</keyword>
<gene>
    <name evidence="1" type="ORF">AFUS01_LOCUS16609</name>
</gene>
<sequence length="23" mass="2708">GKARIMILACMISSKHWIRSDQY</sequence>
<reference evidence="1" key="1">
    <citation type="submission" date="2021-06" db="EMBL/GenBank/DDBJ databases">
        <authorList>
            <person name="Hodson N. C."/>
            <person name="Mongue J. A."/>
            <person name="Jaron S. K."/>
        </authorList>
    </citation>
    <scope>NUCLEOTIDE SEQUENCE</scope>
</reference>
<dbReference type="EMBL" id="CAJVCH010153805">
    <property type="protein sequence ID" value="CAG7727782.1"/>
    <property type="molecule type" value="Genomic_DNA"/>
</dbReference>
<evidence type="ECO:0000313" key="1">
    <source>
        <dbReference type="EMBL" id="CAG7727782.1"/>
    </source>
</evidence>
<accession>A0A8J2JW94</accession>
<protein>
    <submittedName>
        <fullName evidence="1">Uncharacterized protein</fullName>
    </submittedName>
</protein>
<dbReference type="Proteomes" id="UP000708208">
    <property type="component" value="Unassembled WGS sequence"/>
</dbReference>
<proteinExistence type="predicted"/>
<evidence type="ECO:0000313" key="2">
    <source>
        <dbReference type="Proteomes" id="UP000708208"/>
    </source>
</evidence>
<name>A0A8J2JW94_9HEXA</name>
<organism evidence="1 2">
    <name type="scientific">Allacma fusca</name>
    <dbReference type="NCBI Taxonomy" id="39272"/>
    <lineage>
        <taxon>Eukaryota</taxon>
        <taxon>Metazoa</taxon>
        <taxon>Ecdysozoa</taxon>
        <taxon>Arthropoda</taxon>
        <taxon>Hexapoda</taxon>
        <taxon>Collembola</taxon>
        <taxon>Symphypleona</taxon>
        <taxon>Sminthuridae</taxon>
        <taxon>Allacma</taxon>
    </lineage>
</organism>